<name>A0A426V000_9ACTN</name>
<comment type="caution">
    <text evidence="3">The sequence shown here is derived from an EMBL/GenBank/DDBJ whole genome shotgun (WGS) entry which is preliminary data.</text>
</comment>
<evidence type="ECO:0000313" key="3">
    <source>
        <dbReference type="EMBL" id="RRS00183.1"/>
    </source>
</evidence>
<keyword evidence="4" id="KW-1185">Reference proteome</keyword>
<accession>A0A426V000</accession>
<sequence>MRMVYVITHPEAAHHVEGLVGGWYDSRLTQAGAAAAQAIGEALREVVPEGAEVELISSDLQRTAQTAEVIAGRFGIRPVFDPRLREKSFGEVEGKPREAWNRLFSPPPLAGDRMGHIEIPGAESKFALAQRIYAALDEILQSPCEHQIVVTHGFAFTYLVAAWIKMPIDSLGHVVFKVPSGSITTLHEDDLYRGRMVLRMGATDHLVDVLPG</sequence>
<dbReference type="GO" id="GO:0016791">
    <property type="term" value="F:phosphatase activity"/>
    <property type="evidence" value="ECO:0007669"/>
    <property type="project" value="TreeGrafter"/>
</dbReference>
<feature type="binding site" evidence="2">
    <location>
        <position position="62"/>
    </location>
    <ligand>
        <name>substrate</name>
    </ligand>
</feature>
<dbReference type="SMART" id="SM00855">
    <property type="entry name" value="PGAM"/>
    <property type="match status" value="1"/>
</dbReference>
<dbReference type="PANTHER" id="PTHR48100:SF1">
    <property type="entry name" value="HISTIDINE PHOSPHATASE FAMILY PROTEIN-RELATED"/>
    <property type="match status" value="1"/>
</dbReference>
<dbReference type="Proteomes" id="UP000277256">
    <property type="component" value="Unassembled WGS sequence"/>
</dbReference>
<gene>
    <name evidence="3" type="ORF">EIW28_06215</name>
</gene>
<dbReference type="OrthoDB" id="9781415at2"/>
<reference evidence="3 4" key="1">
    <citation type="submission" date="2018-12" db="EMBL/GenBank/DDBJ databases">
        <title>Glycomyces sp. YIM 121974 draft genome.</title>
        <authorList>
            <person name="Li Q."/>
        </authorList>
    </citation>
    <scope>NUCLEOTIDE SEQUENCE [LARGE SCALE GENOMIC DNA]</scope>
    <source>
        <strain evidence="3 4">YIM 121974</strain>
    </source>
</reference>
<proteinExistence type="predicted"/>
<dbReference type="SUPFAM" id="SSF53254">
    <property type="entry name" value="Phosphoglycerate mutase-like"/>
    <property type="match status" value="1"/>
</dbReference>
<feature type="active site" description="Proton donor/acceptor" evidence="1">
    <location>
        <position position="86"/>
    </location>
</feature>
<dbReference type="RefSeq" id="WP_125246868.1">
    <property type="nucleotide sequence ID" value="NZ_RSEB01000002.1"/>
</dbReference>
<protein>
    <submittedName>
        <fullName evidence="3">Histidine phosphatase family protein</fullName>
    </submittedName>
</protein>
<dbReference type="EMBL" id="RSEB01000002">
    <property type="protein sequence ID" value="RRS00183.1"/>
    <property type="molecule type" value="Genomic_DNA"/>
</dbReference>
<dbReference type="InterPro" id="IPR050275">
    <property type="entry name" value="PGM_Phosphatase"/>
</dbReference>
<dbReference type="InterPro" id="IPR029033">
    <property type="entry name" value="His_PPase_superfam"/>
</dbReference>
<dbReference type="CDD" id="cd07067">
    <property type="entry name" value="HP_PGM_like"/>
    <property type="match status" value="1"/>
</dbReference>
<dbReference type="GO" id="GO:0005737">
    <property type="term" value="C:cytoplasm"/>
    <property type="evidence" value="ECO:0007669"/>
    <property type="project" value="TreeGrafter"/>
</dbReference>
<organism evidence="3 4">
    <name type="scientific">Glycomyces terrestris</name>
    <dbReference type="NCBI Taxonomy" id="2493553"/>
    <lineage>
        <taxon>Bacteria</taxon>
        <taxon>Bacillati</taxon>
        <taxon>Actinomycetota</taxon>
        <taxon>Actinomycetes</taxon>
        <taxon>Glycomycetales</taxon>
        <taxon>Glycomycetaceae</taxon>
        <taxon>Glycomyces</taxon>
    </lineage>
</organism>
<dbReference type="Gene3D" id="3.40.50.1240">
    <property type="entry name" value="Phosphoglycerate mutase-like"/>
    <property type="match status" value="1"/>
</dbReference>
<dbReference type="InterPro" id="IPR013078">
    <property type="entry name" value="His_Pase_superF_clade-1"/>
</dbReference>
<evidence type="ECO:0000313" key="4">
    <source>
        <dbReference type="Proteomes" id="UP000277256"/>
    </source>
</evidence>
<evidence type="ECO:0000256" key="2">
    <source>
        <dbReference type="PIRSR" id="PIRSR613078-2"/>
    </source>
</evidence>
<evidence type="ECO:0000256" key="1">
    <source>
        <dbReference type="PIRSR" id="PIRSR613078-1"/>
    </source>
</evidence>
<dbReference type="PANTHER" id="PTHR48100">
    <property type="entry name" value="BROAD-SPECIFICITY PHOSPHATASE YOR283W-RELATED"/>
    <property type="match status" value="1"/>
</dbReference>
<feature type="active site" description="Tele-phosphohistidine intermediate" evidence="1">
    <location>
        <position position="9"/>
    </location>
</feature>
<dbReference type="AlphaFoldDB" id="A0A426V000"/>
<dbReference type="Pfam" id="PF00300">
    <property type="entry name" value="His_Phos_1"/>
    <property type="match status" value="1"/>
</dbReference>